<protein>
    <submittedName>
        <fullName evidence="1">Uncharacterized protein</fullName>
    </submittedName>
</protein>
<keyword evidence="2" id="KW-1185">Reference proteome</keyword>
<sequence>MTSEGEYAGGAWRSAWRGKGGEAEDAESAYIDPGRGENERVGRRCRGCRGREATIVVLPCRHLRACPECDRVAESCPICFCPRSSSVEVFLS</sequence>
<gene>
    <name evidence="1" type="ORF">MLD38_010651</name>
</gene>
<name>A0ACB9R0K0_9MYRT</name>
<accession>A0ACB9R0K0</accession>
<comment type="caution">
    <text evidence="1">The sequence shown here is derived from an EMBL/GenBank/DDBJ whole genome shotgun (WGS) entry which is preliminary data.</text>
</comment>
<dbReference type="EMBL" id="CM042883">
    <property type="protein sequence ID" value="KAI4372414.1"/>
    <property type="molecule type" value="Genomic_DNA"/>
</dbReference>
<dbReference type="Proteomes" id="UP001057402">
    <property type="component" value="Chromosome 4"/>
</dbReference>
<organism evidence="1 2">
    <name type="scientific">Melastoma candidum</name>
    <dbReference type="NCBI Taxonomy" id="119954"/>
    <lineage>
        <taxon>Eukaryota</taxon>
        <taxon>Viridiplantae</taxon>
        <taxon>Streptophyta</taxon>
        <taxon>Embryophyta</taxon>
        <taxon>Tracheophyta</taxon>
        <taxon>Spermatophyta</taxon>
        <taxon>Magnoliopsida</taxon>
        <taxon>eudicotyledons</taxon>
        <taxon>Gunneridae</taxon>
        <taxon>Pentapetalae</taxon>
        <taxon>rosids</taxon>
        <taxon>malvids</taxon>
        <taxon>Myrtales</taxon>
        <taxon>Melastomataceae</taxon>
        <taxon>Melastomatoideae</taxon>
        <taxon>Melastomateae</taxon>
        <taxon>Melastoma</taxon>
    </lineage>
</organism>
<evidence type="ECO:0000313" key="1">
    <source>
        <dbReference type="EMBL" id="KAI4372414.1"/>
    </source>
</evidence>
<reference evidence="2" key="1">
    <citation type="journal article" date="2023" name="Front. Plant Sci.">
        <title>Chromosomal-level genome assembly of Melastoma candidum provides insights into trichome evolution.</title>
        <authorList>
            <person name="Zhong Y."/>
            <person name="Wu W."/>
            <person name="Sun C."/>
            <person name="Zou P."/>
            <person name="Liu Y."/>
            <person name="Dai S."/>
            <person name="Zhou R."/>
        </authorList>
    </citation>
    <scope>NUCLEOTIDE SEQUENCE [LARGE SCALE GENOMIC DNA]</scope>
</reference>
<evidence type="ECO:0000313" key="2">
    <source>
        <dbReference type="Proteomes" id="UP001057402"/>
    </source>
</evidence>
<proteinExistence type="predicted"/>